<keyword evidence="4" id="KW-0675">Receptor</keyword>
<keyword evidence="5" id="KW-1185">Reference proteome</keyword>
<dbReference type="Proteomes" id="UP000059672">
    <property type="component" value="Chromosome"/>
</dbReference>
<evidence type="ECO:0000313" key="4">
    <source>
        <dbReference type="EMBL" id="AMC11166.1"/>
    </source>
</evidence>
<dbReference type="InterPro" id="IPR008969">
    <property type="entry name" value="CarboxyPept-like_regulatory"/>
</dbReference>
<dbReference type="InterPro" id="IPR036942">
    <property type="entry name" value="Beta-barrel_TonB_sf"/>
</dbReference>
<keyword evidence="3" id="KW-0998">Cell outer membrane</keyword>
<organism evidence="4 5">
    <name type="scientific">Lutibacter profundi</name>
    <dbReference type="NCBI Taxonomy" id="1622118"/>
    <lineage>
        <taxon>Bacteria</taxon>
        <taxon>Pseudomonadati</taxon>
        <taxon>Bacteroidota</taxon>
        <taxon>Flavobacteriia</taxon>
        <taxon>Flavobacteriales</taxon>
        <taxon>Flavobacteriaceae</taxon>
        <taxon>Lutibacter</taxon>
    </lineage>
</organism>
<dbReference type="STRING" id="1622118.Lupro_07825"/>
<evidence type="ECO:0000256" key="2">
    <source>
        <dbReference type="ARBA" id="ARBA00023136"/>
    </source>
</evidence>
<proteinExistence type="predicted"/>
<dbReference type="SUPFAM" id="SSF49464">
    <property type="entry name" value="Carboxypeptidase regulatory domain-like"/>
    <property type="match status" value="1"/>
</dbReference>
<dbReference type="Gene3D" id="2.60.40.1120">
    <property type="entry name" value="Carboxypeptidase-like, regulatory domain"/>
    <property type="match status" value="1"/>
</dbReference>
<evidence type="ECO:0000256" key="1">
    <source>
        <dbReference type="ARBA" id="ARBA00004442"/>
    </source>
</evidence>
<dbReference type="EMBL" id="CP013355">
    <property type="protein sequence ID" value="AMC11166.1"/>
    <property type="molecule type" value="Genomic_DNA"/>
</dbReference>
<dbReference type="Pfam" id="PF13715">
    <property type="entry name" value="CarbopepD_reg_2"/>
    <property type="match status" value="1"/>
</dbReference>
<gene>
    <name evidence="4" type="ORF">Lupro_07825</name>
</gene>
<dbReference type="PATRIC" id="fig|1622118.3.peg.1617"/>
<dbReference type="Gene3D" id="2.40.170.20">
    <property type="entry name" value="TonB-dependent receptor, beta-barrel domain"/>
    <property type="match status" value="1"/>
</dbReference>
<dbReference type="SUPFAM" id="SSF56935">
    <property type="entry name" value="Porins"/>
    <property type="match status" value="1"/>
</dbReference>
<reference evidence="5" key="1">
    <citation type="submission" date="2015-12" db="EMBL/GenBank/DDBJ databases">
        <title>Complete genome sequence of Lutibacter profundus strain LP1.</title>
        <authorList>
            <person name="Wissuwa J."/>
            <person name="Le Moine Bauer S."/>
            <person name="Stokke R."/>
            <person name="Dahle H."/>
            <person name="Steen I.H."/>
        </authorList>
    </citation>
    <scope>NUCLEOTIDE SEQUENCE [LARGE SCALE GENOMIC DNA]</scope>
    <source>
        <strain evidence="5">LP1</strain>
    </source>
</reference>
<dbReference type="KEGG" id="lut:Lupro_07825"/>
<name>A0A0X8G6W4_9FLAO</name>
<comment type="subcellular location">
    <subcellularLocation>
        <location evidence="1">Cell outer membrane</location>
    </subcellularLocation>
</comment>
<dbReference type="AlphaFoldDB" id="A0A0X8G6W4"/>
<dbReference type="GO" id="GO:0009279">
    <property type="term" value="C:cell outer membrane"/>
    <property type="evidence" value="ECO:0007669"/>
    <property type="project" value="UniProtKB-SubCell"/>
</dbReference>
<protein>
    <submittedName>
        <fullName evidence="4">TonB-dependent receptor</fullName>
    </submittedName>
</protein>
<sequence>MKIIVITTIVWLCCTINVTSQTVITLKGKVIEATSERPLKGVMVKIKGTPFFTETKSEGEFSIENLPKGNMVLQFIFKGFETQNTPINVNAFEDEIYNLGVIFLYKEIFEPQETATISLSDDDLLDDGERSSEYIAGLFQSSKDNYLKAAAYNFSQAWFKVRGYDSSYGTILINGIEMNKLYDGRPQWSNWGGLNDAFRNQEFTNGIAPSSITFGGILGTTNFSTRASDYQKVSKISLSSTNKSYTGRLMATYATGLNKNNWAFVVSTSRRIANEGYFEGTSYNAWATFLAVEKKLNSKHSLNLTVFVAPNRRGKSSPNTQEVYDLKGYRYNSYWGNQQGDSRNSRIKEIVEPVLMLSYYYTTKKSSLKTTLAYQFGHIGNSRLGYFNAPNPDPTYWKKLPSSFLRYSDNLDFENAYLAEQEILNNGQLNWNEMYEINTINSNSLYYLYEDSLDDSQVTFNTTYNAVLTNNLNLNIGVTYKNLNSSNYANMLDLLGGNTFVDLDQYAEGDAQQNDLNNPNKRVGVNEKFQYNYKIKASIASFFSQIQITKRKLDYFLGVNVKSTNYQRDGLYQNGTYSNNSFGKSNKQFFFDFSAKGGITYKFTGRHLLTLNGAYISNAPTIKTTFSNARVNNNIVPNLFSEKIVTGDISYVLRLPKIQTRVTAYYTKFNNTIETSFFFAEGLLGNQADFVNEIITGVDKKNIGAELSFEYQVTPEIKLLLAGSLGQYTYDNNPQLYIQSESFIGEDSDFGISYLKNYRISGTPQRAYSLGFEYRDPNFWWFQANANLLSNNYLDISPLLRTNNFFTDSDGIPFVDEETGVQVTQEQVNSLLNQEKFDAAFLVNIVGGKSWLVNHNYVGFFLSVNNVLGKLFKTGGFEQSRNANYPELKQDKQLDKPIFGPKYWYGNNTSYYLNLYMRF</sequence>
<dbReference type="OrthoDB" id="1453181at2"/>
<dbReference type="RefSeq" id="WP_068208340.1">
    <property type="nucleotide sequence ID" value="NZ_CP013355.1"/>
</dbReference>
<accession>A0A0X8G6W4</accession>
<reference evidence="4 5" key="2">
    <citation type="journal article" date="2016" name="Int. J. Syst. Evol. Microbiol.">
        <title>Lutibacter profundi sp. nov., isolated from a deep-sea hydrothermal system on the Arctic Mid-Ocean Ridge and emended description of the genus Lutibacter.</title>
        <authorList>
            <person name="Le Moine Bauer S."/>
            <person name="Roalkvam I."/>
            <person name="Steen I.H."/>
            <person name="Dahle H."/>
        </authorList>
    </citation>
    <scope>NUCLEOTIDE SEQUENCE [LARGE SCALE GENOMIC DNA]</scope>
    <source>
        <strain evidence="4 5">LP1</strain>
    </source>
</reference>
<evidence type="ECO:0000313" key="5">
    <source>
        <dbReference type="Proteomes" id="UP000059672"/>
    </source>
</evidence>
<evidence type="ECO:0000256" key="3">
    <source>
        <dbReference type="ARBA" id="ARBA00023237"/>
    </source>
</evidence>
<keyword evidence="2" id="KW-0472">Membrane</keyword>